<accession>A0A0B0MTK0</accession>
<reference evidence="2" key="1">
    <citation type="submission" date="2014-09" db="EMBL/GenBank/DDBJ databases">
        <authorList>
            <person name="Mudge J."/>
            <person name="Ramaraj T."/>
            <person name="Lindquist I.E."/>
            <person name="Bharti A.K."/>
            <person name="Sundararajan A."/>
            <person name="Cameron C.T."/>
            <person name="Woodward J.E."/>
            <person name="May G.D."/>
            <person name="Brubaker C."/>
            <person name="Broadhvest J."/>
            <person name="Wilkins T.A."/>
        </authorList>
    </citation>
    <scope>NUCLEOTIDE SEQUENCE</scope>
    <source>
        <strain evidence="2">cv. AKA8401</strain>
    </source>
</reference>
<protein>
    <submittedName>
        <fullName evidence="1">Uncharacterized protein</fullName>
    </submittedName>
</protein>
<gene>
    <name evidence="1" type="ORF">F383_26670</name>
</gene>
<dbReference type="Proteomes" id="UP000032142">
    <property type="component" value="Unassembled WGS sequence"/>
</dbReference>
<organism evidence="1 2">
    <name type="scientific">Gossypium arboreum</name>
    <name type="common">Tree cotton</name>
    <name type="synonym">Gossypium nanking</name>
    <dbReference type="NCBI Taxonomy" id="29729"/>
    <lineage>
        <taxon>Eukaryota</taxon>
        <taxon>Viridiplantae</taxon>
        <taxon>Streptophyta</taxon>
        <taxon>Embryophyta</taxon>
        <taxon>Tracheophyta</taxon>
        <taxon>Spermatophyta</taxon>
        <taxon>Magnoliopsida</taxon>
        <taxon>eudicotyledons</taxon>
        <taxon>Gunneridae</taxon>
        <taxon>Pentapetalae</taxon>
        <taxon>rosids</taxon>
        <taxon>malvids</taxon>
        <taxon>Malvales</taxon>
        <taxon>Malvaceae</taxon>
        <taxon>Malvoideae</taxon>
        <taxon>Gossypium</taxon>
    </lineage>
</organism>
<keyword evidence="2" id="KW-1185">Reference proteome</keyword>
<dbReference type="EMBL" id="JRRC01379176">
    <property type="protein sequence ID" value="KHG03702.1"/>
    <property type="molecule type" value="Genomic_DNA"/>
</dbReference>
<proteinExistence type="predicted"/>
<dbReference type="AlphaFoldDB" id="A0A0B0MTK0"/>
<name>A0A0B0MTK0_GOSAR</name>
<comment type="caution">
    <text evidence="1">The sequence shown here is derived from an EMBL/GenBank/DDBJ whole genome shotgun (WGS) entry which is preliminary data.</text>
</comment>
<evidence type="ECO:0000313" key="1">
    <source>
        <dbReference type="EMBL" id="KHG03702.1"/>
    </source>
</evidence>
<sequence length="57" mass="6650">MNFSIIALMSFSLYSPAKLPDRLFMSFPKWLCLSFLLQGSRVCFPIMCLNWVLLNMN</sequence>
<evidence type="ECO:0000313" key="2">
    <source>
        <dbReference type="Proteomes" id="UP000032142"/>
    </source>
</evidence>